<dbReference type="EMBL" id="CAQQ02142678">
    <property type="status" value="NOT_ANNOTATED_CDS"/>
    <property type="molecule type" value="Genomic_DNA"/>
</dbReference>
<keyword evidence="2" id="KW-1185">Reference proteome</keyword>
<dbReference type="STRING" id="36166.T1GIY0"/>
<sequence>MSEHRTNTLEFLSTCANFLMIARTIINKTKKNQRRWWVKPHISRPMREKFGAYEKCFKYFKNQDKEEFLKYTRMEPSQFDILHEMVKGKLKKYSIRKPLPTELRLALTITFLARGDSIATTALMYRVGLSTAYAIIPE</sequence>
<reference evidence="1" key="2">
    <citation type="submission" date="2015-06" db="UniProtKB">
        <authorList>
            <consortium name="EnsemblMetazoa"/>
        </authorList>
    </citation>
    <scope>IDENTIFICATION</scope>
</reference>
<reference evidence="2" key="1">
    <citation type="submission" date="2013-02" db="EMBL/GenBank/DDBJ databases">
        <authorList>
            <person name="Hughes D."/>
        </authorList>
    </citation>
    <scope>NUCLEOTIDE SEQUENCE</scope>
    <source>
        <strain>Durham</strain>
        <strain evidence="2">NC isolate 2 -- Noor lab</strain>
    </source>
</reference>
<dbReference type="Proteomes" id="UP000015102">
    <property type="component" value="Unassembled WGS sequence"/>
</dbReference>
<dbReference type="EnsemblMetazoa" id="MESCA003417-RA">
    <property type="protein sequence ID" value="MESCA003417-PA"/>
    <property type="gene ID" value="MESCA003417"/>
</dbReference>
<dbReference type="AlphaFoldDB" id="T1GIY0"/>
<dbReference type="HOGENOM" id="CLU_1860239_0_0_1"/>
<dbReference type="OMA" id="AHERSEC"/>
<accession>T1GIY0</accession>
<evidence type="ECO:0000313" key="2">
    <source>
        <dbReference type="Proteomes" id="UP000015102"/>
    </source>
</evidence>
<name>T1GIY0_MEGSC</name>
<organism evidence="1 2">
    <name type="scientific">Megaselia scalaris</name>
    <name type="common">Humpbacked fly</name>
    <name type="synonym">Phora scalaris</name>
    <dbReference type="NCBI Taxonomy" id="36166"/>
    <lineage>
        <taxon>Eukaryota</taxon>
        <taxon>Metazoa</taxon>
        <taxon>Ecdysozoa</taxon>
        <taxon>Arthropoda</taxon>
        <taxon>Hexapoda</taxon>
        <taxon>Insecta</taxon>
        <taxon>Pterygota</taxon>
        <taxon>Neoptera</taxon>
        <taxon>Endopterygota</taxon>
        <taxon>Diptera</taxon>
        <taxon>Brachycera</taxon>
        <taxon>Muscomorpha</taxon>
        <taxon>Platypezoidea</taxon>
        <taxon>Phoridae</taxon>
        <taxon>Megaseliini</taxon>
        <taxon>Megaselia</taxon>
    </lineage>
</organism>
<protein>
    <submittedName>
        <fullName evidence="1">Uncharacterized protein</fullName>
    </submittedName>
</protein>
<evidence type="ECO:0000313" key="1">
    <source>
        <dbReference type="EnsemblMetazoa" id="MESCA003417-PA"/>
    </source>
</evidence>
<proteinExistence type="predicted"/>